<gene>
    <name evidence="1" type="ORF">PPACK8108_LOCUS26232</name>
</gene>
<comment type="caution">
    <text evidence="1">The sequence shown here is derived from an EMBL/GenBank/DDBJ whole genome shotgun (WGS) entry which is preliminary data.</text>
</comment>
<evidence type="ECO:0000313" key="1">
    <source>
        <dbReference type="EMBL" id="CAH7690786.1"/>
    </source>
</evidence>
<organism evidence="1 2">
    <name type="scientific">Phakopsora pachyrhizi</name>
    <name type="common">Asian soybean rust disease fungus</name>
    <dbReference type="NCBI Taxonomy" id="170000"/>
    <lineage>
        <taxon>Eukaryota</taxon>
        <taxon>Fungi</taxon>
        <taxon>Dikarya</taxon>
        <taxon>Basidiomycota</taxon>
        <taxon>Pucciniomycotina</taxon>
        <taxon>Pucciniomycetes</taxon>
        <taxon>Pucciniales</taxon>
        <taxon>Phakopsoraceae</taxon>
        <taxon>Phakopsora</taxon>
    </lineage>
</organism>
<keyword evidence="2" id="KW-1185">Reference proteome</keyword>
<evidence type="ECO:0000313" key="2">
    <source>
        <dbReference type="Proteomes" id="UP001153365"/>
    </source>
</evidence>
<dbReference type="Proteomes" id="UP001153365">
    <property type="component" value="Unassembled WGS sequence"/>
</dbReference>
<dbReference type="EMBL" id="CALTRL010006395">
    <property type="protein sequence ID" value="CAH7690786.1"/>
    <property type="molecule type" value="Genomic_DNA"/>
</dbReference>
<protein>
    <submittedName>
        <fullName evidence="1">Uncharacterized protein</fullName>
    </submittedName>
</protein>
<proteinExistence type="predicted"/>
<sequence length="137" mass="15363">MHLPPANLGNAAHGKLQSADWIILFTTIIPFAIPLLENLDKTVIKNIFDLVIISEIILNYKTSEQAVENYYKHLVSYQVGLQKLRPDLSPTPNQHMAFHIPLQHANFGPSSSLACWQFEQFNGILQKTPNNGKLGNS</sequence>
<accession>A0AAV0BTT9</accession>
<reference evidence="1" key="1">
    <citation type="submission" date="2022-06" db="EMBL/GenBank/DDBJ databases">
        <authorList>
            <consortium name="SYNGENTA / RWTH Aachen University"/>
        </authorList>
    </citation>
    <scope>NUCLEOTIDE SEQUENCE</scope>
</reference>
<dbReference type="AlphaFoldDB" id="A0AAV0BTT9"/>
<name>A0AAV0BTT9_PHAPC</name>